<dbReference type="InterPro" id="IPR012337">
    <property type="entry name" value="RNaseH-like_sf"/>
</dbReference>
<dbReference type="AlphaFoldDB" id="A0A0P6XS87"/>
<dbReference type="Proteomes" id="UP000050430">
    <property type="component" value="Unassembled WGS sequence"/>
</dbReference>
<gene>
    <name evidence="3" type="ORF">ADM99_04950</name>
</gene>
<sequence>MSSFQFLNGTQIRYKGKTFYVSNHSKDNITLYCEDEKLEIKELRSTLISEFFLGNLEFEVSTRYQNSNSTSSIPLPEQLKIDLSDYPPHHVEIARYRYDAIAPLVLREERKTKELISNRYKELKDEAKKQGISLSIRSLYRWIKDFDSGGHDIRCLIPNVKRRGGPGKSRIKKEILNIVDTVIRENCLNREKISIHTVYCLCAAQIQQENEYRLDSQKLKMPSEATIARRIKLLDVNERIIGKMGKKKGINFIKQVGKYELPLLPLQRVEFDHTKVDVITYDEKDGLPFGRPTLSFCIDRIGMPLGYYLGYEAVSYYAVMECLYHSICPKPDVKNLYGTDHDWIAYGIPNTLVVDQGRELIGKDLSDACLSLGIVLDIAPVKTPEFKGGVERNFRTLNEQLFHTLPGTTFSNFLEKDDYNSEKTACLTLDEFEKALNIYIIDQYSEQYHRGCGGIPARQWERALETNFFPRLPPNEELLKILLGRVAYRNVNKYGIEFEGLKFNCQELAYLRLENRGRDKRIKIKYHPGDLSRIYAYNKYDNEYIEVPALDQEYTQNLSLWKHRNIKNFRKKYGDVEDPAGLGKAKIKIQQIVEKARSRAKLRGRSKIARWENSPPKRDKNENPSRIIPTSKTRSKGKSTPSPLSSITITSFDTDTSGWEIANSDLNTN</sequence>
<feature type="domain" description="Integrase catalytic" evidence="2">
    <location>
        <begin position="261"/>
        <end position="464"/>
    </location>
</feature>
<dbReference type="EMBL" id="LGCK01000007">
    <property type="protein sequence ID" value="KPL72487.1"/>
    <property type="molecule type" value="Genomic_DNA"/>
</dbReference>
<dbReference type="SUPFAM" id="SSF53098">
    <property type="entry name" value="Ribonuclease H-like"/>
    <property type="match status" value="1"/>
</dbReference>
<dbReference type="InterPro" id="IPR015378">
    <property type="entry name" value="Transposase-like_Mu_C"/>
</dbReference>
<dbReference type="Gene3D" id="3.30.420.10">
    <property type="entry name" value="Ribonuclease H-like superfamily/Ribonuclease H"/>
    <property type="match status" value="1"/>
</dbReference>
<keyword evidence="4" id="KW-1185">Reference proteome</keyword>
<protein>
    <recommendedName>
        <fullName evidence="2">Integrase catalytic domain-containing protein</fullName>
    </recommendedName>
</protein>
<dbReference type="InterPro" id="IPR001584">
    <property type="entry name" value="Integrase_cat-core"/>
</dbReference>
<accession>A0A0P6XS87</accession>
<dbReference type="PROSITE" id="PS50994">
    <property type="entry name" value="INTEGRASE"/>
    <property type="match status" value="1"/>
</dbReference>
<evidence type="ECO:0000313" key="3">
    <source>
        <dbReference type="EMBL" id="KPL72487.1"/>
    </source>
</evidence>
<evidence type="ECO:0000259" key="2">
    <source>
        <dbReference type="PROSITE" id="PS50994"/>
    </source>
</evidence>
<evidence type="ECO:0000313" key="4">
    <source>
        <dbReference type="Proteomes" id="UP000050430"/>
    </source>
</evidence>
<feature type="compositionally biased region" description="Low complexity" evidence="1">
    <location>
        <begin position="639"/>
        <end position="649"/>
    </location>
</feature>
<dbReference type="Pfam" id="PF09299">
    <property type="entry name" value="Mu-transpos_C"/>
    <property type="match status" value="1"/>
</dbReference>
<comment type="caution">
    <text evidence="3">The sequence shown here is derived from an EMBL/GenBank/DDBJ whole genome shotgun (WGS) entry which is preliminary data.</text>
</comment>
<feature type="region of interest" description="Disordered" evidence="1">
    <location>
        <begin position="598"/>
        <end position="649"/>
    </location>
</feature>
<dbReference type="RefSeq" id="WP_062421479.1">
    <property type="nucleotide sequence ID" value="NZ_BBYA01000008.1"/>
</dbReference>
<proteinExistence type="predicted"/>
<feature type="compositionally biased region" description="Basic residues" evidence="1">
    <location>
        <begin position="598"/>
        <end position="608"/>
    </location>
</feature>
<dbReference type="OrthoDB" id="501284at2"/>
<dbReference type="GO" id="GO:0015074">
    <property type="term" value="P:DNA integration"/>
    <property type="evidence" value="ECO:0007669"/>
    <property type="project" value="InterPro"/>
</dbReference>
<name>A0A0P6XS87_9CHLR</name>
<evidence type="ECO:0000256" key="1">
    <source>
        <dbReference type="SAM" id="MobiDB-lite"/>
    </source>
</evidence>
<dbReference type="InterPro" id="IPR036397">
    <property type="entry name" value="RNaseH_sf"/>
</dbReference>
<dbReference type="GO" id="GO:0003676">
    <property type="term" value="F:nucleic acid binding"/>
    <property type="evidence" value="ECO:0007669"/>
    <property type="project" value="InterPro"/>
</dbReference>
<reference evidence="3 4" key="1">
    <citation type="submission" date="2015-07" db="EMBL/GenBank/DDBJ databases">
        <title>Genome sequence of Leptolinea tardivitalis DSM 16556.</title>
        <authorList>
            <person name="Hemp J."/>
            <person name="Ward L.M."/>
            <person name="Pace L.A."/>
            <person name="Fischer W.W."/>
        </authorList>
    </citation>
    <scope>NUCLEOTIDE SEQUENCE [LARGE SCALE GENOMIC DNA]</scope>
    <source>
        <strain evidence="3 4">YMTK-2</strain>
    </source>
</reference>
<organism evidence="3 4">
    <name type="scientific">Leptolinea tardivitalis</name>
    <dbReference type="NCBI Taxonomy" id="229920"/>
    <lineage>
        <taxon>Bacteria</taxon>
        <taxon>Bacillati</taxon>
        <taxon>Chloroflexota</taxon>
        <taxon>Anaerolineae</taxon>
        <taxon>Anaerolineales</taxon>
        <taxon>Anaerolineaceae</taxon>
        <taxon>Leptolinea</taxon>
    </lineage>
</organism>